<evidence type="ECO:0000313" key="4">
    <source>
        <dbReference type="EMBL" id="OQR83084.1"/>
    </source>
</evidence>
<dbReference type="InterPro" id="IPR036412">
    <property type="entry name" value="HAD-like_sf"/>
</dbReference>
<evidence type="ECO:0000256" key="2">
    <source>
        <dbReference type="ARBA" id="ARBA00022801"/>
    </source>
</evidence>
<comment type="caution">
    <text evidence="4">The sequence shown here is derived from an EMBL/GenBank/DDBJ whole genome shotgun (WGS) entry which is preliminary data.</text>
</comment>
<dbReference type="EMBL" id="JNBS01004576">
    <property type="protein sequence ID" value="OQR83084.1"/>
    <property type="molecule type" value="Genomic_DNA"/>
</dbReference>
<keyword evidence="5" id="KW-1185">Reference proteome</keyword>
<dbReference type="AlphaFoldDB" id="A0A1V9YBJ8"/>
<evidence type="ECO:0000256" key="3">
    <source>
        <dbReference type="ARBA" id="ARBA00022842"/>
    </source>
</evidence>
<dbReference type="InterPro" id="IPR008380">
    <property type="entry name" value="HAD-SF_hydro_IG_5-nucl"/>
</dbReference>
<sequence>MSHVLVPELQTRSDLLKILTFILHREQLPHNDRCILPYGDTTPICLDTFESCASICTKFMEWETSRVELLMNLLLLPFSNAFAGALRLRIMDHILVNGCVGIASIVIAYLHRRRDDIMSCASALAFTQLYQENAVSWLLPAQMDEFWKECSEVHRSNFLFLYSQRAIQMRAKHITFNLENYGDKFLLQQREELGFEFKNYDWIGFTVDHTLAEFKLEFLLRTSLNKAFAKAQAVYINLKTSAPPQWQSYLAHRGLAIDIVRGNFILFGSNNEVLSGYHGTEEIPLHQLNWQYPQGNRQDTQWIYIYTTPEMIYPQLFAWLVDQYERGALTNDEIGYIKPSDDINHEMAFILPKSAYAVLSTIAMDASTAYYESDFLPTLLSTPEILLHYNPNTRKTLESFVYNAKKKLFLLTNSSWEHVNAVS</sequence>
<evidence type="ECO:0000313" key="5">
    <source>
        <dbReference type="Proteomes" id="UP000243217"/>
    </source>
</evidence>
<dbReference type="SUPFAM" id="SSF56784">
    <property type="entry name" value="HAD-like"/>
    <property type="match status" value="1"/>
</dbReference>
<gene>
    <name evidence="4" type="ORF">THRCLA_10989</name>
</gene>
<name>A0A1V9YBJ8_9STRA</name>
<dbReference type="Pfam" id="PF05761">
    <property type="entry name" value="5_nucleotid"/>
    <property type="match status" value="1"/>
</dbReference>
<dbReference type="PANTHER" id="PTHR12103:SF12">
    <property type="entry name" value="FI20020P1"/>
    <property type="match status" value="1"/>
</dbReference>
<keyword evidence="1" id="KW-0479">Metal-binding</keyword>
<keyword evidence="2" id="KW-0378">Hydrolase</keyword>
<dbReference type="PANTHER" id="PTHR12103">
    <property type="entry name" value="5'-NUCLEOTIDASE DOMAIN-CONTAINING"/>
    <property type="match status" value="1"/>
</dbReference>
<accession>A0A1V9YBJ8</accession>
<proteinExistence type="predicted"/>
<dbReference type="GO" id="GO:0008253">
    <property type="term" value="F:5'-nucleotidase activity"/>
    <property type="evidence" value="ECO:0007669"/>
    <property type="project" value="TreeGrafter"/>
</dbReference>
<protein>
    <submittedName>
        <fullName evidence="4">Uncharacterized protein</fullName>
    </submittedName>
</protein>
<evidence type="ECO:0000256" key="1">
    <source>
        <dbReference type="ARBA" id="ARBA00022723"/>
    </source>
</evidence>
<keyword evidence="3" id="KW-0460">Magnesium</keyword>
<organism evidence="4 5">
    <name type="scientific">Thraustotheca clavata</name>
    <dbReference type="NCBI Taxonomy" id="74557"/>
    <lineage>
        <taxon>Eukaryota</taxon>
        <taxon>Sar</taxon>
        <taxon>Stramenopiles</taxon>
        <taxon>Oomycota</taxon>
        <taxon>Saprolegniomycetes</taxon>
        <taxon>Saprolegniales</taxon>
        <taxon>Achlyaceae</taxon>
        <taxon>Thraustotheca</taxon>
    </lineage>
</organism>
<dbReference type="STRING" id="74557.A0A1V9YBJ8"/>
<dbReference type="Proteomes" id="UP000243217">
    <property type="component" value="Unassembled WGS sequence"/>
</dbReference>
<dbReference type="OrthoDB" id="10252832at2759"/>
<dbReference type="GO" id="GO:0046872">
    <property type="term" value="F:metal ion binding"/>
    <property type="evidence" value="ECO:0007669"/>
    <property type="project" value="UniProtKB-KW"/>
</dbReference>
<reference evidence="4 5" key="1">
    <citation type="journal article" date="2014" name="Genome Biol. Evol.">
        <title>The secreted proteins of Achlya hypogyna and Thraustotheca clavata identify the ancestral oomycete secretome and reveal gene acquisitions by horizontal gene transfer.</title>
        <authorList>
            <person name="Misner I."/>
            <person name="Blouin N."/>
            <person name="Leonard G."/>
            <person name="Richards T.A."/>
            <person name="Lane C.E."/>
        </authorList>
    </citation>
    <scope>NUCLEOTIDE SEQUENCE [LARGE SCALE GENOMIC DNA]</scope>
    <source>
        <strain evidence="4 5">ATCC 34112</strain>
    </source>
</reference>